<evidence type="ECO:0000313" key="2">
    <source>
        <dbReference type="EMBL" id="OGY29601.1"/>
    </source>
</evidence>
<proteinExistence type="predicted"/>
<feature type="compositionally biased region" description="Basic and acidic residues" evidence="1">
    <location>
        <begin position="32"/>
        <end position="60"/>
    </location>
</feature>
<feature type="region of interest" description="Disordered" evidence="1">
    <location>
        <begin position="1"/>
        <end position="60"/>
    </location>
</feature>
<reference evidence="2 3" key="1">
    <citation type="journal article" date="2016" name="Nat. Commun.">
        <title>Thousands of microbial genomes shed light on interconnected biogeochemical processes in an aquifer system.</title>
        <authorList>
            <person name="Anantharaman K."/>
            <person name="Brown C.T."/>
            <person name="Hug L.A."/>
            <person name="Sharon I."/>
            <person name="Castelle C.J."/>
            <person name="Probst A.J."/>
            <person name="Thomas B.C."/>
            <person name="Singh A."/>
            <person name="Wilkins M.J."/>
            <person name="Karaoz U."/>
            <person name="Brodie E.L."/>
            <person name="Williams K.H."/>
            <person name="Hubbard S.S."/>
            <person name="Banfield J.F."/>
        </authorList>
    </citation>
    <scope>NUCLEOTIDE SEQUENCE [LARGE SCALE GENOMIC DNA]</scope>
</reference>
<comment type="caution">
    <text evidence="2">The sequence shown here is derived from an EMBL/GenBank/DDBJ whole genome shotgun (WGS) entry which is preliminary data.</text>
</comment>
<feature type="compositionally biased region" description="Basic and acidic residues" evidence="1">
    <location>
        <begin position="1"/>
        <end position="10"/>
    </location>
</feature>
<dbReference type="EMBL" id="MHCZ01000027">
    <property type="protein sequence ID" value="OGY29601.1"/>
    <property type="molecule type" value="Genomic_DNA"/>
</dbReference>
<organism evidence="2 3">
    <name type="scientific">Candidatus Woykebacteria bacterium RIFCSPHIGHO2_12_FULL_45_10</name>
    <dbReference type="NCBI Taxonomy" id="1802603"/>
    <lineage>
        <taxon>Bacteria</taxon>
        <taxon>Candidatus Woykeibacteriota</taxon>
    </lineage>
</organism>
<evidence type="ECO:0000313" key="3">
    <source>
        <dbReference type="Proteomes" id="UP000178068"/>
    </source>
</evidence>
<protein>
    <submittedName>
        <fullName evidence="2">Uncharacterized protein</fullName>
    </submittedName>
</protein>
<gene>
    <name evidence="2" type="ORF">A3F35_02895</name>
</gene>
<name>A0A1G1WPR3_9BACT</name>
<dbReference type="AlphaFoldDB" id="A0A1G1WPR3"/>
<evidence type="ECO:0000256" key="1">
    <source>
        <dbReference type="SAM" id="MobiDB-lite"/>
    </source>
</evidence>
<accession>A0A1G1WPR3</accession>
<sequence length="60" mass="6546">MEKGKGKPDPAGRPSVQAVRTVPPSSLSLVPEEVRTYEPRPEEDPADDDRGSGDDERERG</sequence>
<dbReference type="Proteomes" id="UP000178068">
    <property type="component" value="Unassembled WGS sequence"/>
</dbReference>